<dbReference type="PANTHER" id="PTHR22946:SF9">
    <property type="entry name" value="POLYKETIDE TRANSFERASE AF380"/>
    <property type="match status" value="1"/>
</dbReference>
<dbReference type="Pfam" id="PF01738">
    <property type="entry name" value="DLH"/>
    <property type="match status" value="1"/>
</dbReference>
<accession>A0ABT4VJ35</accession>
<dbReference type="Gene3D" id="3.40.50.1820">
    <property type="entry name" value="alpha/beta hydrolase"/>
    <property type="match status" value="1"/>
</dbReference>
<dbReference type="GO" id="GO:0016787">
    <property type="term" value="F:hydrolase activity"/>
    <property type="evidence" value="ECO:0007669"/>
    <property type="project" value="UniProtKB-KW"/>
</dbReference>
<keyword evidence="2" id="KW-0732">Signal</keyword>
<keyword evidence="5" id="KW-1185">Reference proteome</keyword>
<reference evidence="4" key="1">
    <citation type="submission" date="2022-11" db="EMBL/GenBank/DDBJ databases">
        <title>Hoeflea poritis sp. nov., isolated from scleractinian coral Porites lutea.</title>
        <authorList>
            <person name="Zhang G."/>
            <person name="Wei Q."/>
            <person name="Cai L."/>
        </authorList>
    </citation>
    <scope>NUCLEOTIDE SEQUENCE</scope>
    <source>
        <strain evidence="4">E7-10</strain>
    </source>
</reference>
<dbReference type="InterPro" id="IPR029058">
    <property type="entry name" value="AB_hydrolase_fold"/>
</dbReference>
<feature type="domain" description="Dienelactone hydrolase" evidence="3">
    <location>
        <begin position="54"/>
        <end position="275"/>
    </location>
</feature>
<gene>
    <name evidence="4" type="ORF">OOZ53_05165</name>
</gene>
<keyword evidence="1 4" id="KW-0378">Hydrolase</keyword>
<dbReference type="Proteomes" id="UP001148313">
    <property type="component" value="Unassembled WGS sequence"/>
</dbReference>
<dbReference type="RefSeq" id="WP_271088256.1">
    <property type="nucleotide sequence ID" value="NZ_JAPJZH010000002.1"/>
</dbReference>
<evidence type="ECO:0000313" key="4">
    <source>
        <dbReference type="EMBL" id="MDA4844728.1"/>
    </source>
</evidence>
<evidence type="ECO:0000259" key="3">
    <source>
        <dbReference type="Pfam" id="PF01738"/>
    </source>
</evidence>
<feature type="chain" id="PRO_5046586440" evidence="2">
    <location>
        <begin position="24"/>
        <end position="279"/>
    </location>
</feature>
<evidence type="ECO:0000256" key="1">
    <source>
        <dbReference type="ARBA" id="ARBA00022801"/>
    </source>
</evidence>
<dbReference type="SUPFAM" id="SSF53474">
    <property type="entry name" value="alpha/beta-Hydrolases"/>
    <property type="match status" value="1"/>
</dbReference>
<feature type="signal peptide" evidence="2">
    <location>
        <begin position="1"/>
        <end position="23"/>
    </location>
</feature>
<evidence type="ECO:0000313" key="5">
    <source>
        <dbReference type="Proteomes" id="UP001148313"/>
    </source>
</evidence>
<dbReference type="InterPro" id="IPR002925">
    <property type="entry name" value="Dienelactn_hydro"/>
</dbReference>
<sequence length="279" mass="30660">MRWFGATLLGLFVALGLHGTVAATEVVHFNSAVLDAANRQNNDAVEAGFPIWGHLSRPEGDGPFPAIVLMHGCGGLQQAHFDWASMLDELGYATLVLDSFRPRSVIRVCTSDHRPTSPAQRALDAYGALAFLQQLPDIDQDRIGLIGWSHGGIAALEAVNKKGISRQFTNGFRAAATFYPYCIPDRDFEIPVLILIGESDDWTPPDLCRQLAERDQQSDFLELVTYPGAFHGFDNTDFSTGFFVSGASGGRHWLQYDQAAHRDSAERITDFLARHLGGR</sequence>
<protein>
    <submittedName>
        <fullName evidence="4">Dienelactone hydrolase family protein</fullName>
    </submittedName>
</protein>
<name>A0ABT4VJ35_9HYPH</name>
<dbReference type="InterPro" id="IPR050261">
    <property type="entry name" value="FrsA_esterase"/>
</dbReference>
<proteinExistence type="predicted"/>
<dbReference type="EMBL" id="JAPJZH010000002">
    <property type="protein sequence ID" value="MDA4844728.1"/>
    <property type="molecule type" value="Genomic_DNA"/>
</dbReference>
<dbReference type="PANTHER" id="PTHR22946">
    <property type="entry name" value="DIENELACTONE HYDROLASE DOMAIN-CONTAINING PROTEIN-RELATED"/>
    <property type="match status" value="1"/>
</dbReference>
<evidence type="ECO:0000256" key="2">
    <source>
        <dbReference type="SAM" id="SignalP"/>
    </source>
</evidence>
<organism evidence="4 5">
    <name type="scientific">Hoeflea poritis</name>
    <dbReference type="NCBI Taxonomy" id="2993659"/>
    <lineage>
        <taxon>Bacteria</taxon>
        <taxon>Pseudomonadati</taxon>
        <taxon>Pseudomonadota</taxon>
        <taxon>Alphaproteobacteria</taxon>
        <taxon>Hyphomicrobiales</taxon>
        <taxon>Rhizobiaceae</taxon>
        <taxon>Hoeflea</taxon>
    </lineage>
</organism>
<comment type="caution">
    <text evidence="4">The sequence shown here is derived from an EMBL/GenBank/DDBJ whole genome shotgun (WGS) entry which is preliminary data.</text>
</comment>